<comment type="caution">
    <text evidence="1">The sequence shown here is derived from an EMBL/GenBank/DDBJ whole genome shotgun (WGS) entry which is preliminary data.</text>
</comment>
<dbReference type="EMBL" id="VSSQ01108357">
    <property type="protein sequence ID" value="MPN47112.1"/>
    <property type="molecule type" value="Genomic_DNA"/>
</dbReference>
<gene>
    <name evidence="1" type="ORF">SDC9_194712</name>
</gene>
<proteinExistence type="predicted"/>
<accession>A0A645I8I1</accession>
<dbReference type="AlphaFoldDB" id="A0A645I8I1"/>
<evidence type="ECO:0000313" key="1">
    <source>
        <dbReference type="EMBL" id="MPN47112.1"/>
    </source>
</evidence>
<protein>
    <submittedName>
        <fullName evidence="1">Uncharacterized protein</fullName>
    </submittedName>
</protein>
<reference evidence="1" key="1">
    <citation type="submission" date="2019-08" db="EMBL/GenBank/DDBJ databases">
        <authorList>
            <person name="Kucharzyk K."/>
            <person name="Murdoch R.W."/>
            <person name="Higgins S."/>
            <person name="Loffler F."/>
        </authorList>
    </citation>
    <scope>NUCLEOTIDE SEQUENCE</scope>
</reference>
<sequence>MLDKNNEIVKTLEGNKEETLEVKAKEVGEYTVKVVGDEATEGEIVIKFK</sequence>
<name>A0A645I8I1_9ZZZZ</name>
<organism evidence="1">
    <name type="scientific">bioreactor metagenome</name>
    <dbReference type="NCBI Taxonomy" id="1076179"/>
    <lineage>
        <taxon>unclassified sequences</taxon>
        <taxon>metagenomes</taxon>
        <taxon>ecological metagenomes</taxon>
    </lineage>
</organism>